<organism evidence="1 2">
    <name type="scientific">Trametes sanguinea</name>
    <dbReference type="NCBI Taxonomy" id="158606"/>
    <lineage>
        <taxon>Eukaryota</taxon>
        <taxon>Fungi</taxon>
        <taxon>Dikarya</taxon>
        <taxon>Basidiomycota</taxon>
        <taxon>Agaricomycotina</taxon>
        <taxon>Agaricomycetes</taxon>
        <taxon>Polyporales</taxon>
        <taxon>Polyporaceae</taxon>
        <taxon>Trametes</taxon>
    </lineage>
</organism>
<dbReference type="EMBL" id="JANSHE010002075">
    <property type="protein sequence ID" value="KAJ2995969.1"/>
    <property type="molecule type" value="Genomic_DNA"/>
</dbReference>
<comment type="caution">
    <text evidence="1">The sequence shown here is derived from an EMBL/GenBank/DDBJ whole genome shotgun (WGS) entry which is preliminary data.</text>
</comment>
<accession>A0ACC1PPC8</accession>
<gene>
    <name evidence="1" type="ORF">NUW54_g7296</name>
</gene>
<dbReference type="Proteomes" id="UP001144978">
    <property type="component" value="Unassembled WGS sequence"/>
</dbReference>
<proteinExistence type="predicted"/>
<evidence type="ECO:0000313" key="2">
    <source>
        <dbReference type="Proteomes" id="UP001144978"/>
    </source>
</evidence>
<name>A0ACC1PPC8_9APHY</name>
<evidence type="ECO:0000313" key="1">
    <source>
        <dbReference type="EMBL" id="KAJ2995969.1"/>
    </source>
</evidence>
<reference evidence="1" key="1">
    <citation type="submission" date="2022-08" db="EMBL/GenBank/DDBJ databases">
        <title>Genome Sequence of Pycnoporus sanguineus.</title>
        <authorList>
            <person name="Buettner E."/>
        </authorList>
    </citation>
    <scope>NUCLEOTIDE SEQUENCE</scope>
    <source>
        <strain evidence="1">CG-C14</strain>
    </source>
</reference>
<sequence length="89" mass="10045">MHRQKLLDIGNPTIGDEDVSAVSEILARALPPLDKLIHSWGPQVAGVNRSDWDPSDVLPEPTTLRKVMARRWIAVRTSYYNARQAEPEQ</sequence>
<protein>
    <submittedName>
        <fullName evidence="1">Uncharacterized protein</fullName>
    </submittedName>
</protein>
<keyword evidence="2" id="KW-1185">Reference proteome</keyword>